<sequence length="56" mass="6661">MITKRYQMSVFKKRAVVKDSENREESNIYLGELTDANVLMEGAFYEWSLYDEMDSK</sequence>
<gene>
    <name evidence="1" type="ORF">HXA33_04710</name>
</gene>
<evidence type="ECO:0000313" key="1">
    <source>
        <dbReference type="EMBL" id="MCR6095838.1"/>
    </source>
</evidence>
<proteinExistence type="predicted"/>
<keyword evidence="2" id="KW-1185">Reference proteome</keyword>
<reference evidence="1" key="1">
    <citation type="submission" date="2020-06" db="EMBL/GenBank/DDBJ databases">
        <title>Insight into the genomes of haloalkaliphilic bacilli from Kenyan soda lakes.</title>
        <authorList>
            <person name="Mwirichia R."/>
            <person name="Villamizar G.C."/>
            <person name="Poehlein A."/>
            <person name="Mugweru J."/>
            <person name="Kipnyargis A."/>
            <person name="Kiplimo D."/>
            <person name="Orwa P."/>
            <person name="Daniel R."/>
        </authorList>
    </citation>
    <scope>NUCLEOTIDE SEQUENCE</scope>
    <source>
        <strain evidence="1">B1096_S55</strain>
    </source>
</reference>
<name>A0A9Q4FYK8_SALAG</name>
<organism evidence="1 2">
    <name type="scientific">Salipaludibacillus agaradhaerens</name>
    <name type="common">Bacillus agaradhaerens</name>
    <dbReference type="NCBI Taxonomy" id="76935"/>
    <lineage>
        <taxon>Bacteria</taxon>
        <taxon>Bacillati</taxon>
        <taxon>Bacillota</taxon>
        <taxon>Bacilli</taxon>
        <taxon>Bacillales</taxon>
        <taxon>Bacillaceae</taxon>
    </lineage>
</organism>
<evidence type="ECO:0000313" key="2">
    <source>
        <dbReference type="Proteomes" id="UP001057753"/>
    </source>
</evidence>
<protein>
    <submittedName>
        <fullName evidence="1">Uncharacterized protein</fullName>
    </submittedName>
</protein>
<comment type="caution">
    <text evidence="1">The sequence shown here is derived from an EMBL/GenBank/DDBJ whole genome shotgun (WGS) entry which is preliminary data.</text>
</comment>
<dbReference type="Proteomes" id="UP001057753">
    <property type="component" value="Unassembled WGS sequence"/>
</dbReference>
<dbReference type="RefSeq" id="WP_257820578.1">
    <property type="nucleotide sequence ID" value="NZ_JABXYM010000001.1"/>
</dbReference>
<dbReference type="EMBL" id="JABXYM010000001">
    <property type="protein sequence ID" value="MCR6095838.1"/>
    <property type="molecule type" value="Genomic_DNA"/>
</dbReference>
<dbReference type="AlphaFoldDB" id="A0A9Q4FYK8"/>
<accession>A0A9Q4FYK8</accession>